<keyword evidence="2" id="KW-1185">Reference proteome</keyword>
<sequence>MIQHWISRFGVPLQLHSDQERNFTSAIIKQLQVGCFVASLRRRCVFLFRRQFQAQYSNARNTSTKIVSCCHT</sequence>
<protein>
    <recommendedName>
        <fullName evidence="3">Integrase catalytic domain-containing protein</fullName>
    </recommendedName>
</protein>
<evidence type="ECO:0000313" key="2">
    <source>
        <dbReference type="Proteomes" id="UP000054359"/>
    </source>
</evidence>
<dbReference type="Gene3D" id="3.30.420.10">
    <property type="entry name" value="Ribonuclease H-like superfamily/Ribonuclease H"/>
    <property type="match status" value="1"/>
</dbReference>
<feature type="non-terminal residue" evidence="1">
    <location>
        <position position="72"/>
    </location>
</feature>
<dbReference type="AlphaFoldDB" id="A0A087UB14"/>
<dbReference type="EMBL" id="KK119061">
    <property type="protein sequence ID" value="KFM74553.1"/>
    <property type="molecule type" value="Genomic_DNA"/>
</dbReference>
<reference evidence="1 2" key="1">
    <citation type="submission" date="2013-11" db="EMBL/GenBank/DDBJ databases">
        <title>Genome sequencing of Stegodyphus mimosarum.</title>
        <authorList>
            <person name="Bechsgaard J."/>
        </authorList>
    </citation>
    <scope>NUCLEOTIDE SEQUENCE [LARGE SCALE GENOMIC DNA]</scope>
</reference>
<proteinExistence type="predicted"/>
<organism evidence="1 2">
    <name type="scientific">Stegodyphus mimosarum</name>
    <name type="common">African social velvet spider</name>
    <dbReference type="NCBI Taxonomy" id="407821"/>
    <lineage>
        <taxon>Eukaryota</taxon>
        <taxon>Metazoa</taxon>
        <taxon>Ecdysozoa</taxon>
        <taxon>Arthropoda</taxon>
        <taxon>Chelicerata</taxon>
        <taxon>Arachnida</taxon>
        <taxon>Araneae</taxon>
        <taxon>Araneomorphae</taxon>
        <taxon>Entelegynae</taxon>
        <taxon>Eresoidea</taxon>
        <taxon>Eresidae</taxon>
        <taxon>Stegodyphus</taxon>
    </lineage>
</organism>
<dbReference type="OrthoDB" id="10030726at2759"/>
<name>A0A087UB14_STEMI</name>
<dbReference type="InterPro" id="IPR036397">
    <property type="entry name" value="RNaseH_sf"/>
</dbReference>
<accession>A0A087UB14</accession>
<dbReference type="GO" id="GO:0003676">
    <property type="term" value="F:nucleic acid binding"/>
    <property type="evidence" value="ECO:0007669"/>
    <property type="project" value="InterPro"/>
</dbReference>
<dbReference type="Proteomes" id="UP000054359">
    <property type="component" value="Unassembled WGS sequence"/>
</dbReference>
<gene>
    <name evidence="1" type="ORF">X975_11434</name>
</gene>
<evidence type="ECO:0008006" key="3">
    <source>
        <dbReference type="Google" id="ProtNLM"/>
    </source>
</evidence>
<evidence type="ECO:0000313" key="1">
    <source>
        <dbReference type="EMBL" id="KFM74553.1"/>
    </source>
</evidence>